<dbReference type="PRINTS" id="PR00119">
    <property type="entry name" value="CATATPASE"/>
</dbReference>
<dbReference type="OrthoDB" id="7762541at2"/>
<keyword evidence="5" id="KW-0597">Phosphoprotein</keyword>
<keyword evidence="11" id="KW-1278">Translocase</keyword>
<dbReference type="Pfam" id="PF00403">
    <property type="entry name" value="HMA"/>
    <property type="match status" value="1"/>
</dbReference>
<evidence type="ECO:0000256" key="3">
    <source>
        <dbReference type="ARBA" id="ARBA00022448"/>
    </source>
</evidence>
<dbReference type="InterPro" id="IPR001757">
    <property type="entry name" value="P_typ_ATPase"/>
</dbReference>
<keyword evidence="3" id="KW-0813">Transport</keyword>
<feature type="transmembrane region" description="Helical" evidence="15">
    <location>
        <begin position="144"/>
        <end position="165"/>
    </location>
</feature>
<dbReference type="GO" id="GO:0043682">
    <property type="term" value="F:P-type divalent copper transporter activity"/>
    <property type="evidence" value="ECO:0007669"/>
    <property type="project" value="TreeGrafter"/>
</dbReference>
<keyword evidence="13" id="KW-0406">Ion transport</keyword>
<evidence type="ECO:0000256" key="15">
    <source>
        <dbReference type="RuleBase" id="RU362081"/>
    </source>
</evidence>
<evidence type="ECO:0000256" key="8">
    <source>
        <dbReference type="ARBA" id="ARBA00022741"/>
    </source>
</evidence>
<feature type="transmembrane region" description="Helical" evidence="15">
    <location>
        <begin position="361"/>
        <end position="380"/>
    </location>
</feature>
<dbReference type="PANTHER" id="PTHR43520:SF5">
    <property type="entry name" value="CATION-TRANSPORTING P-TYPE ATPASE-RELATED"/>
    <property type="match status" value="1"/>
</dbReference>
<feature type="transmembrane region" description="Helical" evidence="15">
    <location>
        <begin position="177"/>
        <end position="199"/>
    </location>
</feature>
<feature type="domain" description="HMA" evidence="17">
    <location>
        <begin position="24"/>
        <end position="90"/>
    </location>
</feature>
<dbReference type="GO" id="GO:0016887">
    <property type="term" value="F:ATP hydrolysis activity"/>
    <property type="evidence" value="ECO:0007669"/>
    <property type="project" value="InterPro"/>
</dbReference>
<evidence type="ECO:0000256" key="9">
    <source>
        <dbReference type="ARBA" id="ARBA00022840"/>
    </source>
</evidence>
<evidence type="ECO:0000256" key="4">
    <source>
        <dbReference type="ARBA" id="ARBA00022475"/>
    </source>
</evidence>
<dbReference type="SUPFAM" id="SSF56784">
    <property type="entry name" value="HAD-like"/>
    <property type="match status" value="1"/>
</dbReference>
<evidence type="ECO:0000313" key="19">
    <source>
        <dbReference type="Proteomes" id="UP000266934"/>
    </source>
</evidence>
<dbReference type="NCBIfam" id="TIGR01525">
    <property type="entry name" value="ATPase-IB_hvy"/>
    <property type="match status" value="1"/>
</dbReference>
<evidence type="ECO:0000313" key="18">
    <source>
        <dbReference type="EMBL" id="BBF91499.1"/>
    </source>
</evidence>
<evidence type="ECO:0000256" key="16">
    <source>
        <dbReference type="SAM" id="MobiDB-lite"/>
    </source>
</evidence>
<keyword evidence="9 15" id="KW-0067">ATP-binding</keyword>
<dbReference type="AlphaFoldDB" id="A0A348FW16"/>
<evidence type="ECO:0000256" key="11">
    <source>
        <dbReference type="ARBA" id="ARBA00022967"/>
    </source>
</evidence>
<dbReference type="Proteomes" id="UP000266934">
    <property type="component" value="Chromosome"/>
</dbReference>
<comment type="subcellular location">
    <subcellularLocation>
        <location evidence="1">Cell membrane</location>
        <topology evidence="1">Multi-pass membrane protein</topology>
    </subcellularLocation>
</comment>
<sequence length="759" mass="79527">MTTGRDLSARDLSVFVTRLDGGVARMDLAVEGITCAACMIEIEGGLSTLPAVTRARVNLTNRRVVVEWKDGEVDPARLIDRLSELGYRAHPFDPAQAEAEEAREARWLLTCLAVAGFAAMNIMLLSVSVWSGNVSDITPETRDFFHWLSALIAIPAVAYAGQPFFRSAMRALLHGSLNMDVPITLGVLLAVGMSVVETMNHAEHAYFDSAVMLLFFLLTGRFLDINMRRRTRAVAGNLAALKAETAVKFITPAEISEVPVAAIRPGDLVLVRPGERIAVDGVVEEGRSEVDAALVTGESAHAEVEPGTPVYAGTVNISGTLRVRVAAAASGTLLDEVMRLLDHAVQARSHYVRLADRAARLYAPMVHLTALLTFAGWMLVGATWQTALVVAITVLIITCPCALALAVPTVQVVASGALFRRQVLLNAGDAIERFAAVDTVVFDKTGTLTAPEPAVANRDAIPPDVLELAGRLALGSRHPMAAALARAAGARQPLAGAREEPGQGVAATLDGVEIRLGRPSFCGAEAEAAALAEAEPDASLIAFARGEARCVFALRQMLRPDAAAVVAEIAARGYAIEMLTGDREAPAAQVAEALGFANWRAGLTPAEKIARIAELKAAGRTVMMVGDGLNDAPALAAADVSLSPVTAVHLAQAAADAVFLGDRLAPVAATLAICGNARQLMRQNLMLAVVYNAIAVPVAVAGMVTPLIAALAMSGSSLLVTVNALRAGVGADGPRPADDQPADAPPVNRQPAREQVAES</sequence>
<dbReference type="NCBIfam" id="TIGR01512">
    <property type="entry name" value="ATPase-IB2_Cd"/>
    <property type="match status" value="1"/>
</dbReference>
<feature type="transmembrane region" description="Helical" evidence="15">
    <location>
        <begin position="107"/>
        <end position="132"/>
    </location>
</feature>
<keyword evidence="10" id="KW-0460">Magnesium</keyword>
<evidence type="ECO:0000256" key="10">
    <source>
        <dbReference type="ARBA" id="ARBA00022842"/>
    </source>
</evidence>
<dbReference type="RefSeq" id="WP_126396758.1">
    <property type="nucleotide sequence ID" value="NZ_AP018907.1"/>
</dbReference>
<dbReference type="EMBL" id="AP018907">
    <property type="protein sequence ID" value="BBF91499.1"/>
    <property type="molecule type" value="Genomic_DNA"/>
</dbReference>
<comment type="similarity">
    <text evidence="2 15">Belongs to the cation transport ATPase (P-type) (TC 3.A.3) family. Type IB subfamily.</text>
</comment>
<dbReference type="PANTHER" id="PTHR43520">
    <property type="entry name" value="ATP7, ISOFORM B"/>
    <property type="match status" value="1"/>
</dbReference>
<feature type="region of interest" description="Disordered" evidence="16">
    <location>
        <begin position="731"/>
        <end position="759"/>
    </location>
</feature>
<dbReference type="GO" id="GO:0055070">
    <property type="term" value="P:copper ion homeostasis"/>
    <property type="evidence" value="ECO:0007669"/>
    <property type="project" value="TreeGrafter"/>
</dbReference>
<keyword evidence="8 15" id="KW-0547">Nucleotide-binding</keyword>
<dbReference type="InterPro" id="IPR023299">
    <property type="entry name" value="ATPase_P-typ_cyto_dom_N"/>
</dbReference>
<evidence type="ECO:0000256" key="14">
    <source>
        <dbReference type="ARBA" id="ARBA00023136"/>
    </source>
</evidence>
<feature type="transmembrane region" description="Helical" evidence="15">
    <location>
        <begin position="205"/>
        <end position="223"/>
    </location>
</feature>
<dbReference type="Gene3D" id="3.40.1110.10">
    <property type="entry name" value="Calcium-transporting ATPase, cytoplasmic domain N"/>
    <property type="match status" value="1"/>
</dbReference>
<dbReference type="Gene3D" id="2.70.150.10">
    <property type="entry name" value="Calcium-transporting ATPase, cytoplasmic transduction domain A"/>
    <property type="match status" value="1"/>
</dbReference>
<dbReference type="InterPro" id="IPR017969">
    <property type="entry name" value="Heavy-metal-associated_CS"/>
</dbReference>
<dbReference type="Gene3D" id="3.30.70.100">
    <property type="match status" value="1"/>
</dbReference>
<keyword evidence="7 15" id="KW-0479">Metal-binding</keyword>
<accession>A0A348FW16</accession>
<dbReference type="PROSITE" id="PS01047">
    <property type="entry name" value="HMA_1"/>
    <property type="match status" value="1"/>
</dbReference>
<keyword evidence="12 15" id="KW-1133">Transmembrane helix</keyword>
<dbReference type="InterPro" id="IPR036412">
    <property type="entry name" value="HAD-like_sf"/>
</dbReference>
<feature type="transmembrane region" description="Helical" evidence="15">
    <location>
        <begin position="386"/>
        <end position="414"/>
    </location>
</feature>
<dbReference type="InterPro" id="IPR008250">
    <property type="entry name" value="ATPase_P-typ_transduc_dom_A_sf"/>
</dbReference>
<keyword evidence="4 15" id="KW-1003">Cell membrane</keyword>
<dbReference type="SUPFAM" id="SSF81653">
    <property type="entry name" value="Calcium ATPase, transduction domain A"/>
    <property type="match status" value="1"/>
</dbReference>
<dbReference type="NCBIfam" id="TIGR01494">
    <property type="entry name" value="ATPase_P-type"/>
    <property type="match status" value="1"/>
</dbReference>
<dbReference type="Gene3D" id="3.40.50.1000">
    <property type="entry name" value="HAD superfamily/HAD-like"/>
    <property type="match status" value="1"/>
</dbReference>
<keyword evidence="14 15" id="KW-0472">Membrane</keyword>
<dbReference type="PROSITE" id="PS50846">
    <property type="entry name" value="HMA_2"/>
    <property type="match status" value="1"/>
</dbReference>
<dbReference type="GO" id="GO:0005524">
    <property type="term" value="F:ATP binding"/>
    <property type="evidence" value="ECO:0007669"/>
    <property type="project" value="UniProtKB-UniRule"/>
</dbReference>
<dbReference type="PROSITE" id="PS01229">
    <property type="entry name" value="COF_2"/>
    <property type="match status" value="1"/>
</dbReference>
<reference evidence="18 19" key="1">
    <citation type="submission" date="2018-08" db="EMBL/GenBank/DDBJ databases">
        <title>Complete genome sequencing of Blastochloris tepida GI.</title>
        <authorList>
            <person name="Tsukatani Y."/>
            <person name="Mori H."/>
        </authorList>
    </citation>
    <scope>NUCLEOTIDE SEQUENCE [LARGE SCALE GENOMIC DNA]</scope>
    <source>
        <strain evidence="18 19">GI</strain>
    </source>
</reference>
<dbReference type="InterPro" id="IPR027256">
    <property type="entry name" value="P-typ_ATPase_IB"/>
</dbReference>
<dbReference type="InterPro" id="IPR036163">
    <property type="entry name" value="HMA_dom_sf"/>
</dbReference>
<dbReference type="CDD" id="cd00371">
    <property type="entry name" value="HMA"/>
    <property type="match status" value="1"/>
</dbReference>
<dbReference type="SUPFAM" id="SSF81665">
    <property type="entry name" value="Calcium ATPase, transmembrane domain M"/>
    <property type="match status" value="1"/>
</dbReference>
<evidence type="ECO:0000256" key="2">
    <source>
        <dbReference type="ARBA" id="ARBA00006024"/>
    </source>
</evidence>
<evidence type="ECO:0000259" key="17">
    <source>
        <dbReference type="PROSITE" id="PS50846"/>
    </source>
</evidence>
<dbReference type="Pfam" id="PF00122">
    <property type="entry name" value="E1-E2_ATPase"/>
    <property type="match status" value="1"/>
</dbReference>
<dbReference type="InterPro" id="IPR006121">
    <property type="entry name" value="HMA_dom"/>
</dbReference>
<dbReference type="InterPro" id="IPR023298">
    <property type="entry name" value="ATPase_P-typ_TM_dom_sf"/>
</dbReference>
<keyword evidence="6 15" id="KW-0812">Transmembrane</keyword>
<evidence type="ECO:0000256" key="6">
    <source>
        <dbReference type="ARBA" id="ARBA00022692"/>
    </source>
</evidence>
<feature type="transmembrane region" description="Helical" evidence="15">
    <location>
        <begin position="688"/>
        <end position="713"/>
    </location>
</feature>
<proteinExistence type="inferred from homology"/>
<dbReference type="InterPro" id="IPR023214">
    <property type="entry name" value="HAD_sf"/>
</dbReference>
<dbReference type="InterPro" id="IPR059000">
    <property type="entry name" value="ATPase_P-type_domA"/>
</dbReference>
<name>A0A348FW16_9HYPH</name>
<dbReference type="KEGG" id="blag:BLTE_01840"/>
<evidence type="ECO:0000256" key="7">
    <source>
        <dbReference type="ARBA" id="ARBA00022723"/>
    </source>
</evidence>
<evidence type="ECO:0000256" key="13">
    <source>
        <dbReference type="ARBA" id="ARBA00023065"/>
    </source>
</evidence>
<dbReference type="Pfam" id="PF00702">
    <property type="entry name" value="Hydrolase"/>
    <property type="match status" value="1"/>
</dbReference>
<organism evidence="18 19">
    <name type="scientific">Blastochloris tepida</name>
    <dbReference type="NCBI Taxonomy" id="2233851"/>
    <lineage>
        <taxon>Bacteria</taxon>
        <taxon>Pseudomonadati</taxon>
        <taxon>Pseudomonadota</taxon>
        <taxon>Alphaproteobacteria</taxon>
        <taxon>Hyphomicrobiales</taxon>
        <taxon>Blastochloridaceae</taxon>
        <taxon>Blastochloris</taxon>
    </lineage>
</organism>
<dbReference type="GO" id="GO:0005886">
    <property type="term" value="C:plasma membrane"/>
    <property type="evidence" value="ECO:0007669"/>
    <property type="project" value="UniProtKB-SubCell"/>
</dbReference>
<evidence type="ECO:0000256" key="1">
    <source>
        <dbReference type="ARBA" id="ARBA00004651"/>
    </source>
</evidence>
<dbReference type="SUPFAM" id="SSF55008">
    <property type="entry name" value="HMA, heavy metal-associated domain"/>
    <property type="match status" value="1"/>
</dbReference>
<protein>
    <submittedName>
        <fullName evidence="18">Nitrogen fixation protein FixI</fullName>
    </submittedName>
</protein>
<evidence type="ECO:0000256" key="12">
    <source>
        <dbReference type="ARBA" id="ARBA00022989"/>
    </source>
</evidence>
<dbReference type="PROSITE" id="PS00154">
    <property type="entry name" value="ATPASE_E1_E2"/>
    <property type="match status" value="1"/>
</dbReference>
<evidence type="ECO:0000256" key="5">
    <source>
        <dbReference type="ARBA" id="ARBA00022553"/>
    </source>
</evidence>
<dbReference type="GO" id="GO:0005507">
    <property type="term" value="F:copper ion binding"/>
    <property type="evidence" value="ECO:0007669"/>
    <property type="project" value="TreeGrafter"/>
</dbReference>
<keyword evidence="19" id="KW-1185">Reference proteome</keyword>
<dbReference type="InterPro" id="IPR018303">
    <property type="entry name" value="ATPase_P-typ_P_site"/>
</dbReference>
<dbReference type="NCBIfam" id="TIGR01511">
    <property type="entry name" value="ATPase-IB1_Cu"/>
    <property type="match status" value="1"/>
</dbReference>
<gene>
    <name evidence="18" type="primary">fixI</name>
    <name evidence="18" type="ORF">BLTE_01840</name>
</gene>